<reference evidence="1 2" key="1">
    <citation type="journal article" date="2012" name="J. Bacteriol.">
        <title>Genome Sequence of the Protease-Producing Bacterium Rheinheimera nanhaiensis E407-8T, Isolated from Deep-Sea Sediment of the South China Sea.</title>
        <authorList>
            <person name="Zhang X.-Y."/>
            <person name="Zhang Y.-J."/>
            <person name="Qin Q.-L."/>
            <person name="Xie B.-B."/>
            <person name="Chen X.-L."/>
            <person name="Zhou B.-C."/>
            <person name="Zhang Y.-Z."/>
        </authorList>
    </citation>
    <scope>NUCLEOTIDE SEQUENCE [LARGE SCALE GENOMIC DNA]</scope>
    <source>
        <strain evidence="1 2">E407-8</strain>
    </source>
</reference>
<proteinExistence type="predicted"/>
<accession>I1DXG8</accession>
<keyword evidence="2" id="KW-1185">Reference proteome</keyword>
<dbReference type="STRING" id="562729.RNAN_1734"/>
<sequence length="55" mass="6337">MHTFAANYPLLMQCIPTNVSGFRHLFVKIAHAKQRQNKNNVIYQHDKIGKQLADS</sequence>
<evidence type="ECO:0000313" key="2">
    <source>
        <dbReference type="Proteomes" id="UP000004374"/>
    </source>
</evidence>
<dbReference type="EMBL" id="BAFK01000008">
    <property type="protein sequence ID" value="GAB58746.1"/>
    <property type="molecule type" value="Genomic_DNA"/>
</dbReference>
<dbReference type="Proteomes" id="UP000004374">
    <property type="component" value="Unassembled WGS sequence"/>
</dbReference>
<comment type="caution">
    <text evidence="1">The sequence shown here is derived from an EMBL/GenBank/DDBJ whole genome shotgun (WGS) entry which is preliminary data.</text>
</comment>
<protein>
    <submittedName>
        <fullName evidence="1">Uncharacterized protein</fullName>
    </submittedName>
</protein>
<evidence type="ECO:0000313" key="1">
    <source>
        <dbReference type="EMBL" id="GAB58746.1"/>
    </source>
</evidence>
<organism evidence="1 2">
    <name type="scientific">Rheinheimera nanhaiensis E407-8</name>
    <dbReference type="NCBI Taxonomy" id="562729"/>
    <lineage>
        <taxon>Bacteria</taxon>
        <taxon>Pseudomonadati</taxon>
        <taxon>Pseudomonadota</taxon>
        <taxon>Gammaproteobacteria</taxon>
        <taxon>Chromatiales</taxon>
        <taxon>Chromatiaceae</taxon>
        <taxon>Rheinheimera</taxon>
    </lineage>
</organism>
<gene>
    <name evidence="1" type="ORF">RNAN_1734</name>
</gene>
<dbReference type="AlphaFoldDB" id="I1DXG8"/>
<name>I1DXG8_9GAMM</name>